<evidence type="ECO:0000256" key="6">
    <source>
        <dbReference type="PROSITE-ProRule" id="PRU00192"/>
    </source>
</evidence>
<dbReference type="Pfam" id="PF00018">
    <property type="entry name" value="SH3_1"/>
    <property type="match status" value="1"/>
</dbReference>
<dbReference type="Pfam" id="PF26037">
    <property type="entry name" value="zf-RING_DCST1_C"/>
    <property type="match status" value="1"/>
</dbReference>
<proteinExistence type="predicted"/>
<keyword evidence="4 9" id="KW-1133">Transmembrane helix</keyword>
<evidence type="ECO:0000256" key="5">
    <source>
        <dbReference type="ARBA" id="ARBA00023136"/>
    </source>
</evidence>
<dbReference type="PROSITE" id="PS50002">
    <property type="entry name" value="SH3"/>
    <property type="match status" value="1"/>
</dbReference>
<keyword evidence="5 9" id="KW-0472">Membrane</keyword>
<dbReference type="EMBL" id="JBJQND010000019">
    <property type="protein sequence ID" value="KAL3831277.1"/>
    <property type="molecule type" value="Genomic_DNA"/>
</dbReference>
<reference evidence="11 12" key="1">
    <citation type="submission" date="2024-11" db="EMBL/GenBank/DDBJ databases">
        <title>Chromosome-level genome assembly of the freshwater bivalve Anodonta woodiana.</title>
        <authorList>
            <person name="Chen X."/>
        </authorList>
    </citation>
    <scope>NUCLEOTIDE SEQUENCE [LARGE SCALE GENOMIC DNA]</scope>
    <source>
        <strain evidence="11">MN2024</strain>
        <tissue evidence="11">Gills</tissue>
    </source>
</reference>
<name>A0ABD3T4J9_SINWO</name>
<dbReference type="SUPFAM" id="SSF50044">
    <property type="entry name" value="SH3-domain"/>
    <property type="match status" value="1"/>
</dbReference>
<evidence type="ECO:0000313" key="11">
    <source>
        <dbReference type="EMBL" id="KAL3831277.1"/>
    </source>
</evidence>
<keyword evidence="2 6" id="KW-0728">SH3 domain</keyword>
<evidence type="ECO:0000256" key="2">
    <source>
        <dbReference type="ARBA" id="ARBA00022443"/>
    </source>
</evidence>
<evidence type="ECO:0000256" key="8">
    <source>
        <dbReference type="SAM" id="MobiDB-lite"/>
    </source>
</evidence>
<dbReference type="Proteomes" id="UP001634394">
    <property type="component" value="Unassembled WGS sequence"/>
</dbReference>
<keyword evidence="3 9" id="KW-0812">Transmembrane</keyword>
<dbReference type="InterPro" id="IPR058842">
    <property type="entry name" value="DCST1_C"/>
</dbReference>
<dbReference type="Gene3D" id="2.30.30.40">
    <property type="entry name" value="SH3 Domains"/>
    <property type="match status" value="1"/>
</dbReference>
<feature type="transmembrane region" description="Helical" evidence="9">
    <location>
        <begin position="560"/>
        <end position="581"/>
    </location>
</feature>
<dbReference type="GO" id="GO:0016020">
    <property type="term" value="C:membrane"/>
    <property type="evidence" value="ECO:0007669"/>
    <property type="project" value="UniProtKB-SubCell"/>
</dbReference>
<feature type="region of interest" description="Disordered" evidence="8">
    <location>
        <begin position="128"/>
        <end position="155"/>
    </location>
</feature>
<evidence type="ECO:0000256" key="1">
    <source>
        <dbReference type="ARBA" id="ARBA00004141"/>
    </source>
</evidence>
<dbReference type="InterPro" id="IPR036028">
    <property type="entry name" value="SH3-like_dom_sf"/>
</dbReference>
<evidence type="ECO:0000256" key="4">
    <source>
        <dbReference type="ARBA" id="ARBA00022989"/>
    </source>
</evidence>
<feature type="domain" description="SH3" evidence="10">
    <location>
        <begin position="1"/>
        <end position="60"/>
    </location>
</feature>
<dbReference type="AlphaFoldDB" id="A0ABD3T4J9"/>
<organism evidence="11 12">
    <name type="scientific">Sinanodonta woodiana</name>
    <name type="common">Chinese pond mussel</name>
    <name type="synonym">Anodonta woodiana</name>
    <dbReference type="NCBI Taxonomy" id="1069815"/>
    <lineage>
        <taxon>Eukaryota</taxon>
        <taxon>Metazoa</taxon>
        <taxon>Spiralia</taxon>
        <taxon>Lophotrochozoa</taxon>
        <taxon>Mollusca</taxon>
        <taxon>Bivalvia</taxon>
        <taxon>Autobranchia</taxon>
        <taxon>Heteroconchia</taxon>
        <taxon>Palaeoheterodonta</taxon>
        <taxon>Unionida</taxon>
        <taxon>Unionoidea</taxon>
        <taxon>Unionidae</taxon>
        <taxon>Unioninae</taxon>
        <taxon>Sinanodonta</taxon>
    </lineage>
</organism>
<dbReference type="InterPro" id="IPR012858">
    <property type="entry name" value="DC_STAMP-like"/>
</dbReference>
<dbReference type="PANTHER" id="PTHR21041">
    <property type="entry name" value="DENDRITIC CELL-SPECIFIC TRANSMEMBRANE PROTEIN"/>
    <property type="match status" value="1"/>
</dbReference>
<comment type="subcellular location">
    <subcellularLocation>
        <location evidence="1">Membrane</location>
        <topology evidence="1">Multi-pass membrane protein</topology>
    </subcellularLocation>
</comment>
<evidence type="ECO:0000256" key="9">
    <source>
        <dbReference type="SAM" id="Phobius"/>
    </source>
</evidence>
<dbReference type="InterPro" id="IPR001452">
    <property type="entry name" value="SH3_domain"/>
</dbReference>
<keyword evidence="12" id="KW-1185">Reference proteome</keyword>
<evidence type="ECO:0000259" key="10">
    <source>
        <dbReference type="PROSITE" id="PS50002"/>
    </source>
</evidence>
<dbReference type="CDD" id="cd00174">
    <property type="entry name" value="SH3"/>
    <property type="match status" value="1"/>
</dbReference>
<protein>
    <recommendedName>
        <fullName evidence="10">SH3 domain-containing protein</fullName>
    </recommendedName>
</protein>
<sequence length="798" mass="90801">MVQCKANFDHKGDAEGRIDLKIGDILTNIEKHDNGWYMGKNMSTGKVGFFPGSYVTTYTDSEPVKTPKSWKPLPLKIITANSPQNDSIVVHESAEGHSSGITMKECTGDIRKEIPPRPLKPARVRWKNISSERTANEETLSANKENENTKHKPPELLNKLSSSKEILTQTGRKLFLTDKNQNRTLKGIFGAIAGVFLGGLMFLVLRYSFGYSDLEAGTTAAIVTVLISVGLALSMLFRCVVALVIPNFFTGKGRAVILSIIFGFMLSHNIKNIKVNMEEVATSMSCIVDIALNEARYLQRQLKKPLEQAAAYIVKQKNVLRQLQNEIRKGILPVKAGLAKMDEELTKLKNTLDSIKKNCFESTSAFDKCFEGCNKIPDILFFKDKCKEICQKVMEAVQSSCDVLKLTDDELRNAIHTTERALNDAINYFTVNLSTTMKFNAEANSSQSVESIEKEVKEELDAKTGSFIHFIRIIEKVLSLSLLLLFLQSFWYVRNYLARDSYDNIYITKRFKDLDEERKSCGLSCVIPLKKKEKKLYIDTSSWRITLVKIGHGKFGLAQIGMHFLLCLCVLLFDYLLYYILDLIKRHGNVNIQYKGASKFILNVEGTGYVAEFYRELIQGLNIDESYIGELNLTKCLPEPFMPDSLNIPVYIVLYLVAFLLVLMTEWALRARRKISAYYYPKQEEARIQYLHKLIRHKRISFWKFLRQKIKSSYKENCVNEQLQLMTWLSIKMPCLARCLSQKDKICLSCETAEGGFHDIGLVKCSGDQCNAYYCTDCYETMNKTCPLCSVDDVVLRE</sequence>
<feature type="transmembrane region" description="Helical" evidence="9">
    <location>
        <begin position="648"/>
        <end position="669"/>
    </location>
</feature>
<evidence type="ECO:0000313" key="12">
    <source>
        <dbReference type="Proteomes" id="UP001634394"/>
    </source>
</evidence>
<dbReference type="SMART" id="SM00326">
    <property type="entry name" value="SH3"/>
    <property type="match status" value="1"/>
</dbReference>
<comment type="caution">
    <text evidence="11">The sequence shown here is derived from an EMBL/GenBank/DDBJ whole genome shotgun (WGS) entry which is preliminary data.</text>
</comment>
<feature type="coiled-coil region" evidence="7">
    <location>
        <begin position="306"/>
        <end position="358"/>
    </location>
</feature>
<feature type="transmembrane region" description="Helical" evidence="9">
    <location>
        <begin position="221"/>
        <end position="241"/>
    </location>
</feature>
<accession>A0ABD3T4J9</accession>
<gene>
    <name evidence="11" type="ORF">ACJMK2_023050</name>
</gene>
<evidence type="ECO:0000256" key="3">
    <source>
        <dbReference type="ARBA" id="ARBA00022692"/>
    </source>
</evidence>
<feature type="compositionally biased region" description="Polar residues" evidence="8">
    <location>
        <begin position="128"/>
        <end position="143"/>
    </location>
</feature>
<keyword evidence="7" id="KW-0175">Coiled coil</keyword>
<feature type="compositionally biased region" description="Basic and acidic residues" evidence="8">
    <location>
        <begin position="144"/>
        <end position="154"/>
    </location>
</feature>
<dbReference type="InterPro" id="IPR051856">
    <property type="entry name" value="CSR-E3_Ligase_Protein"/>
</dbReference>
<feature type="transmembrane region" description="Helical" evidence="9">
    <location>
        <begin position="188"/>
        <end position="209"/>
    </location>
</feature>
<evidence type="ECO:0000256" key="7">
    <source>
        <dbReference type="SAM" id="Coils"/>
    </source>
</evidence>
<dbReference type="Pfam" id="PF07782">
    <property type="entry name" value="DC_STAMP"/>
    <property type="match status" value="1"/>
</dbReference>